<dbReference type="Gene3D" id="2.60.40.790">
    <property type="match status" value="1"/>
</dbReference>
<evidence type="ECO:0000256" key="4">
    <source>
        <dbReference type="SAM" id="Phobius"/>
    </source>
</evidence>
<dbReference type="Proteomes" id="UP000652761">
    <property type="component" value="Unassembled WGS sequence"/>
</dbReference>
<keyword evidence="4" id="KW-0472">Membrane</keyword>
<dbReference type="InterPro" id="IPR002068">
    <property type="entry name" value="A-crystallin/Hsp20_dom"/>
</dbReference>
<evidence type="ECO:0000256" key="2">
    <source>
        <dbReference type="PROSITE-ProRule" id="PRU00285"/>
    </source>
</evidence>
<dbReference type="PROSITE" id="PS01031">
    <property type="entry name" value="SHSP"/>
    <property type="match status" value="1"/>
</dbReference>
<feature type="domain" description="SHSP" evidence="5">
    <location>
        <begin position="155"/>
        <end position="271"/>
    </location>
</feature>
<feature type="domain" description="CS" evidence="6">
    <location>
        <begin position="159"/>
        <end position="266"/>
    </location>
</feature>
<gene>
    <name evidence="7" type="ORF">Taro_047707</name>
</gene>
<evidence type="ECO:0000313" key="8">
    <source>
        <dbReference type="Proteomes" id="UP000652761"/>
    </source>
</evidence>
<keyword evidence="4" id="KW-0812">Transmembrane</keyword>
<sequence length="284" mass="32012">MRAQDYTRRVARDPEAGALAAAPRSFSKHPPPPSGCFLSTAWPPPYKSQCSLAFLLVLLGWCKLRLRSHLFAVSHLENALCYVFPFRLVNLFASDPQLAMKASLLLCFLFLGFLALPATAFMPLYSRSLWDTMLPSDDPFRILEQTPLPVPRGVESSQLALARVDWKETPKAHIISLDVPGVSKEDIKIEVEENRVLRISGERKAEAEAEEVEKWHRAERTAGKFWRQFRMPANVDMEGIKAHLEDGVLRVTVPKLAEERKQPRVVNIVDETKGEDIKAAKADL</sequence>
<dbReference type="AlphaFoldDB" id="A0A843X1C8"/>
<evidence type="ECO:0000256" key="3">
    <source>
        <dbReference type="RuleBase" id="RU003616"/>
    </source>
</evidence>
<evidence type="ECO:0000313" key="7">
    <source>
        <dbReference type="EMBL" id="MQM14767.1"/>
    </source>
</evidence>
<dbReference type="InterPro" id="IPR007052">
    <property type="entry name" value="CS_dom"/>
</dbReference>
<dbReference type="EMBL" id="NMUH01006229">
    <property type="protein sequence ID" value="MQM14767.1"/>
    <property type="molecule type" value="Genomic_DNA"/>
</dbReference>
<dbReference type="PROSITE" id="PS51203">
    <property type="entry name" value="CS"/>
    <property type="match status" value="1"/>
</dbReference>
<dbReference type="Pfam" id="PF00011">
    <property type="entry name" value="HSP20"/>
    <property type="match status" value="1"/>
</dbReference>
<evidence type="ECO:0000259" key="6">
    <source>
        <dbReference type="PROSITE" id="PS51203"/>
    </source>
</evidence>
<reference evidence="7" key="1">
    <citation type="submission" date="2017-07" db="EMBL/GenBank/DDBJ databases">
        <title>Taro Niue Genome Assembly and Annotation.</title>
        <authorList>
            <person name="Atibalentja N."/>
            <person name="Keating K."/>
            <person name="Fields C.J."/>
        </authorList>
    </citation>
    <scope>NUCLEOTIDE SEQUENCE</scope>
    <source>
        <strain evidence="7">Niue_2</strain>
        <tissue evidence="7">Leaf</tissue>
    </source>
</reference>
<evidence type="ECO:0000256" key="1">
    <source>
        <dbReference type="ARBA" id="ARBA00023016"/>
    </source>
</evidence>
<keyword evidence="8" id="KW-1185">Reference proteome</keyword>
<keyword evidence="1" id="KW-0346">Stress response</keyword>
<dbReference type="CDD" id="cd06472">
    <property type="entry name" value="ACD_ScHsp26_like"/>
    <property type="match status" value="1"/>
</dbReference>
<protein>
    <submittedName>
        <fullName evidence="7">Uncharacterized protein</fullName>
    </submittedName>
</protein>
<dbReference type="InterPro" id="IPR031107">
    <property type="entry name" value="Small_HSP"/>
</dbReference>
<comment type="similarity">
    <text evidence="2 3">Belongs to the small heat shock protein (HSP20) family.</text>
</comment>
<proteinExistence type="inferred from homology"/>
<comment type="caution">
    <text evidence="7">The sequence shown here is derived from an EMBL/GenBank/DDBJ whole genome shotgun (WGS) entry which is preliminary data.</text>
</comment>
<keyword evidence="4" id="KW-1133">Transmembrane helix</keyword>
<dbReference type="InterPro" id="IPR008978">
    <property type="entry name" value="HSP20-like_chaperone"/>
</dbReference>
<organism evidence="7 8">
    <name type="scientific">Colocasia esculenta</name>
    <name type="common">Wild taro</name>
    <name type="synonym">Arum esculentum</name>
    <dbReference type="NCBI Taxonomy" id="4460"/>
    <lineage>
        <taxon>Eukaryota</taxon>
        <taxon>Viridiplantae</taxon>
        <taxon>Streptophyta</taxon>
        <taxon>Embryophyta</taxon>
        <taxon>Tracheophyta</taxon>
        <taxon>Spermatophyta</taxon>
        <taxon>Magnoliopsida</taxon>
        <taxon>Liliopsida</taxon>
        <taxon>Araceae</taxon>
        <taxon>Aroideae</taxon>
        <taxon>Colocasieae</taxon>
        <taxon>Colocasia</taxon>
    </lineage>
</organism>
<dbReference type="OrthoDB" id="5511210at2759"/>
<dbReference type="PANTHER" id="PTHR11527">
    <property type="entry name" value="HEAT-SHOCK PROTEIN 20 FAMILY MEMBER"/>
    <property type="match status" value="1"/>
</dbReference>
<accession>A0A843X1C8</accession>
<name>A0A843X1C8_COLES</name>
<feature type="transmembrane region" description="Helical" evidence="4">
    <location>
        <begin position="99"/>
        <end position="125"/>
    </location>
</feature>
<dbReference type="SUPFAM" id="SSF49764">
    <property type="entry name" value="HSP20-like chaperones"/>
    <property type="match status" value="1"/>
</dbReference>
<evidence type="ECO:0000259" key="5">
    <source>
        <dbReference type="PROSITE" id="PS01031"/>
    </source>
</evidence>